<dbReference type="Proteomes" id="UP000317763">
    <property type="component" value="Unassembled WGS sequence"/>
</dbReference>
<feature type="transmembrane region" description="Helical" evidence="9">
    <location>
        <begin position="44"/>
        <end position="65"/>
    </location>
</feature>
<organism evidence="10 11">
    <name type="scientific">Tepidimonas taiwanensis</name>
    <dbReference type="NCBI Taxonomy" id="307486"/>
    <lineage>
        <taxon>Bacteria</taxon>
        <taxon>Pseudomonadati</taxon>
        <taxon>Pseudomonadota</taxon>
        <taxon>Betaproteobacteria</taxon>
        <taxon>Burkholderiales</taxon>
        <taxon>Tepidimonas</taxon>
    </lineage>
</organism>
<name>A0A554XAK3_9BURK</name>
<reference evidence="10 11" key="1">
    <citation type="submission" date="2019-07" db="EMBL/GenBank/DDBJ databases">
        <title>Tepidimonas taiwanensis I1-1 draft genome.</title>
        <authorList>
            <person name="Da Costa M.S."/>
            <person name="Froufe H.J.C."/>
            <person name="Egas C."/>
            <person name="Albuquerque L."/>
        </authorList>
    </citation>
    <scope>NUCLEOTIDE SEQUENCE [LARGE SCALE GENOMIC DNA]</scope>
    <source>
        <strain evidence="10 11">I1-1</strain>
    </source>
</reference>
<keyword evidence="4 8" id="KW-0812">Transmembrane</keyword>
<dbReference type="InterPro" id="IPR045324">
    <property type="entry name" value="Small_multidrug_res"/>
</dbReference>
<evidence type="ECO:0000256" key="8">
    <source>
        <dbReference type="RuleBase" id="RU003942"/>
    </source>
</evidence>
<evidence type="ECO:0000256" key="4">
    <source>
        <dbReference type="ARBA" id="ARBA00022692"/>
    </source>
</evidence>
<keyword evidence="2" id="KW-0813">Transport</keyword>
<dbReference type="GO" id="GO:0031460">
    <property type="term" value="P:glycine betaine transport"/>
    <property type="evidence" value="ECO:0007669"/>
    <property type="project" value="TreeGrafter"/>
</dbReference>
<evidence type="ECO:0000313" key="10">
    <source>
        <dbReference type="EMBL" id="TSE32861.1"/>
    </source>
</evidence>
<dbReference type="EMBL" id="VJOM01000007">
    <property type="protein sequence ID" value="TSE32861.1"/>
    <property type="molecule type" value="Genomic_DNA"/>
</dbReference>
<evidence type="ECO:0000256" key="3">
    <source>
        <dbReference type="ARBA" id="ARBA00022475"/>
    </source>
</evidence>
<comment type="subcellular location">
    <subcellularLocation>
        <location evidence="1 8">Cell membrane</location>
        <topology evidence="1 8">Multi-pass membrane protein</topology>
    </subcellularLocation>
</comment>
<dbReference type="Pfam" id="PF00893">
    <property type="entry name" value="Multi_Drug_Res"/>
    <property type="match status" value="1"/>
</dbReference>
<protein>
    <submittedName>
        <fullName evidence="10">Multidrug transporter EmrE</fullName>
    </submittedName>
</protein>
<keyword evidence="11" id="KW-1185">Reference proteome</keyword>
<evidence type="ECO:0000256" key="7">
    <source>
        <dbReference type="ARBA" id="ARBA00038032"/>
    </source>
</evidence>
<dbReference type="InterPro" id="IPR037185">
    <property type="entry name" value="EmrE-like"/>
</dbReference>
<dbReference type="FunFam" id="1.10.3730.20:FF:000001">
    <property type="entry name" value="Quaternary ammonium compound resistance transporter SugE"/>
    <property type="match status" value="1"/>
</dbReference>
<comment type="caution">
    <text evidence="10">The sequence shown here is derived from an EMBL/GenBank/DDBJ whole genome shotgun (WGS) entry which is preliminary data.</text>
</comment>
<evidence type="ECO:0000313" key="11">
    <source>
        <dbReference type="Proteomes" id="UP000317763"/>
    </source>
</evidence>
<dbReference type="AlphaFoldDB" id="A0A554XAK3"/>
<feature type="transmembrane region" description="Helical" evidence="9">
    <location>
        <begin position="97"/>
        <end position="115"/>
    </location>
</feature>
<comment type="similarity">
    <text evidence="7 8">Belongs to the drug/metabolite transporter (DMT) superfamily. Small multidrug resistance (SMR) (TC 2.A.7.1) family.</text>
</comment>
<dbReference type="PANTHER" id="PTHR30561">
    <property type="entry name" value="SMR FAMILY PROTON-DEPENDENT DRUG EFFLUX TRANSPORTER SUGE"/>
    <property type="match status" value="1"/>
</dbReference>
<evidence type="ECO:0000256" key="2">
    <source>
        <dbReference type="ARBA" id="ARBA00022448"/>
    </source>
</evidence>
<dbReference type="GO" id="GO:0015199">
    <property type="term" value="F:amino-acid betaine transmembrane transporter activity"/>
    <property type="evidence" value="ECO:0007669"/>
    <property type="project" value="TreeGrafter"/>
</dbReference>
<dbReference type="GO" id="GO:1990961">
    <property type="term" value="P:xenobiotic detoxification by transmembrane export across the plasma membrane"/>
    <property type="evidence" value="ECO:0007669"/>
    <property type="project" value="UniProtKB-ARBA"/>
</dbReference>
<dbReference type="GO" id="GO:0005886">
    <property type="term" value="C:plasma membrane"/>
    <property type="evidence" value="ECO:0007669"/>
    <property type="project" value="UniProtKB-SubCell"/>
</dbReference>
<dbReference type="STRING" id="307486.GCA_000807215_00815"/>
<accession>A0A554XAK3</accession>
<dbReference type="Gene3D" id="1.10.3730.20">
    <property type="match status" value="1"/>
</dbReference>
<dbReference type="InterPro" id="IPR000390">
    <property type="entry name" value="Small_drug/metabolite_transptr"/>
</dbReference>
<feature type="transmembrane region" description="Helical" evidence="9">
    <location>
        <begin position="71"/>
        <end position="90"/>
    </location>
</feature>
<feature type="transmembrane region" description="Helical" evidence="9">
    <location>
        <begin position="12"/>
        <end position="32"/>
    </location>
</feature>
<dbReference type="GO" id="GO:0015220">
    <property type="term" value="F:choline transmembrane transporter activity"/>
    <property type="evidence" value="ECO:0007669"/>
    <property type="project" value="TreeGrafter"/>
</dbReference>
<keyword evidence="3" id="KW-1003">Cell membrane</keyword>
<evidence type="ECO:0000256" key="5">
    <source>
        <dbReference type="ARBA" id="ARBA00022989"/>
    </source>
</evidence>
<keyword evidence="6 9" id="KW-0472">Membrane</keyword>
<evidence type="ECO:0000256" key="1">
    <source>
        <dbReference type="ARBA" id="ARBA00004651"/>
    </source>
</evidence>
<sequence length="121" mass="12814">MRPYEPIRALDMNPWLLLGLAIVAEVIGTSALKASDGFTRLQPSVVVVVGYGVAFYCLSLALRHIPVGVAYAVWSGLGIVLITLVAWVVYGQRIDGPGLLGMGLIIAGVLVLNLWSDSAGH</sequence>
<keyword evidence="5 9" id="KW-1133">Transmembrane helix</keyword>
<proteinExistence type="inferred from homology"/>
<dbReference type="PANTHER" id="PTHR30561:SF1">
    <property type="entry name" value="MULTIDRUG TRANSPORTER EMRE"/>
    <property type="match status" value="1"/>
</dbReference>
<evidence type="ECO:0000256" key="9">
    <source>
        <dbReference type="SAM" id="Phobius"/>
    </source>
</evidence>
<dbReference type="SUPFAM" id="SSF103481">
    <property type="entry name" value="Multidrug resistance efflux transporter EmrE"/>
    <property type="match status" value="1"/>
</dbReference>
<dbReference type="GO" id="GO:0015297">
    <property type="term" value="F:antiporter activity"/>
    <property type="evidence" value="ECO:0007669"/>
    <property type="project" value="TreeGrafter"/>
</dbReference>
<evidence type="ECO:0000256" key="6">
    <source>
        <dbReference type="ARBA" id="ARBA00023136"/>
    </source>
</evidence>
<gene>
    <name evidence="10" type="primary">emrE</name>
    <name evidence="10" type="ORF">Ttaiw_00969</name>
</gene>